<evidence type="ECO:0000259" key="11">
    <source>
        <dbReference type="Pfam" id="PF05425"/>
    </source>
</evidence>
<feature type="domain" description="CopC" evidence="10">
    <location>
        <begin position="33"/>
        <end position="129"/>
    </location>
</feature>
<keyword evidence="13" id="KW-1185">Reference proteome</keyword>
<keyword evidence="5" id="KW-0732">Signal</keyword>
<reference evidence="12 13" key="1">
    <citation type="journal article" date="2019" name="Int. J. Syst. Evol. Microbiol.">
        <title>The Global Catalogue of Microorganisms (GCM) 10K type strain sequencing project: providing services to taxonomists for standard genome sequencing and annotation.</title>
        <authorList>
            <consortium name="The Broad Institute Genomics Platform"/>
            <consortium name="The Broad Institute Genome Sequencing Center for Infectious Disease"/>
            <person name="Wu L."/>
            <person name="Ma J."/>
        </authorList>
    </citation>
    <scope>NUCLEOTIDE SEQUENCE [LARGE SCALE GENOMIC DNA]</scope>
    <source>
        <strain evidence="12 13">JCM 13249</strain>
    </source>
</reference>
<organism evidence="12 13">
    <name type="scientific">Luedemannella helvata</name>
    <dbReference type="NCBI Taxonomy" id="349315"/>
    <lineage>
        <taxon>Bacteria</taxon>
        <taxon>Bacillati</taxon>
        <taxon>Actinomycetota</taxon>
        <taxon>Actinomycetes</taxon>
        <taxon>Micromonosporales</taxon>
        <taxon>Micromonosporaceae</taxon>
        <taxon>Luedemannella</taxon>
    </lineage>
</organism>
<evidence type="ECO:0000256" key="3">
    <source>
        <dbReference type="ARBA" id="ARBA00022692"/>
    </source>
</evidence>
<dbReference type="RefSeq" id="WP_344075450.1">
    <property type="nucleotide sequence ID" value="NZ_BAAALS010000001.1"/>
</dbReference>
<dbReference type="Proteomes" id="UP001500655">
    <property type="component" value="Unassembled WGS sequence"/>
</dbReference>
<keyword evidence="6 9" id="KW-1133">Transmembrane helix</keyword>
<dbReference type="Pfam" id="PF04234">
    <property type="entry name" value="CopC"/>
    <property type="match status" value="1"/>
</dbReference>
<dbReference type="InterPro" id="IPR014755">
    <property type="entry name" value="Cu-Rt/internalin_Ig-like"/>
</dbReference>
<feature type="transmembrane region" description="Helical" evidence="9">
    <location>
        <begin position="428"/>
        <end position="448"/>
    </location>
</feature>
<feature type="transmembrane region" description="Helical" evidence="9">
    <location>
        <begin position="379"/>
        <end position="401"/>
    </location>
</feature>
<evidence type="ECO:0000259" key="10">
    <source>
        <dbReference type="Pfam" id="PF04234"/>
    </source>
</evidence>
<sequence length="580" mass="59450">MTGRLRRIMAGAVLAGVATVLGGLVAPAPAWAHADLVFAQPAAGQTFQESPTGLLLQFTEPVTVPAGGVRLFGPDGATITTGPSTHRAGDGTSVETPLTGPLGDGVYTVAWRVISADSHPAQGAFTFTVGDGAARPGAATAVPDDTGARVAFAVARWVSFAGLAVLVGAVLFVAWCWPAGARRPAVRALVWGGWATGLVGALAAALTYGPYAAGRSLGDVLDGELLDTTLAAGLGRALAARAALLVAAAPALSWLLRRYPDDPGPRLRRAVTGAVILGAGALAATWTVAGHSVSGRFVPVAVAVDIAHLVAMAAWLGGLATLALALLPARELRAMRRAVPAFSRLALICVGVLVVTGLFQAWRQVQTPAALTQTSYGRLLAAKVVVVCVLVGLGMAARGWVRRHYDARPGARNPAPDPHQLYAFRRRVLAETGLGVVVLAVSAVLMATQPAGAAYAAREQAARQLALQAAAVPGSVPFDAGSGRGLIAFDLQPRRVGATVLHLSILDPTGRPFAVPQAGVELRLPERDIGPLPVELRQAGDGHYLAALSLPLAGAWTATVTVRVSDVDEASVDIPVIVAQ</sequence>
<dbReference type="InterPro" id="IPR014756">
    <property type="entry name" value="Ig_E-set"/>
</dbReference>
<dbReference type="Gene3D" id="2.60.40.1220">
    <property type="match status" value="1"/>
</dbReference>
<accession>A0ABN2JRF5</accession>
<keyword evidence="3 9" id="KW-0812">Transmembrane</keyword>
<keyword evidence="2" id="KW-1003">Cell membrane</keyword>
<evidence type="ECO:0000256" key="7">
    <source>
        <dbReference type="ARBA" id="ARBA00023008"/>
    </source>
</evidence>
<dbReference type="Pfam" id="PF05425">
    <property type="entry name" value="CopD"/>
    <property type="match status" value="1"/>
</dbReference>
<evidence type="ECO:0000256" key="8">
    <source>
        <dbReference type="ARBA" id="ARBA00023136"/>
    </source>
</evidence>
<comment type="subcellular location">
    <subcellularLocation>
        <location evidence="1">Cell membrane</location>
        <topology evidence="1">Multi-pass membrane protein</topology>
    </subcellularLocation>
</comment>
<dbReference type="PANTHER" id="PTHR34820:SF4">
    <property type="entry name" value="INNER MEMBRANE PROTEIN YEBZ"/>
    <property type="match status" value="1"/>
</dbReference>
<dbReference type="InterPro" id="IPR008457">
    <property type="entry name" value="Cu-R_CopD_dom"/>
</dbReference>
<feature type="transmembrane region" description="Helical" evidence="9">
    <location>
        <begin position="157"/>
        <end position="177"/>
    </location>
</feature>
<gene>
    <name evidence="12" type="ORF">GCM10009681_00740</name>
</gene>
<proteinExistence type="predicted"/>
<evidence type="ECO:0000256" key="6">
    <source>
        <dbReference type="ARBA" id="ARBA00022989"/>
    </source>
</evidence>
<name>A0ABN2JRF5_9ACTN</name>
<dbReference type="InterPro" id="IPR032694">
    <property type="entry name" value="CopC/D"/>
</dbReference>
<feature type="transmembrane region" description="Helical" evidence="9">
    <location>
        <begin position="189"/>
        <end position="213"/>
    </location>
</feature>
<dbReference type="InterPro" id="IPR007348">
    <property type="entry name" value="CopC_dom"/>
</dbReference>
<evidence type="ECO:0000256" key="9">
    <source>
        <dbReference type="SAM" id="Phobius"/>
    </source>
</evidence>
<evidence type="ECO:0000256" key="2">
    <source>
        <dbReference type="ARBA" id="ARBA00022475"/>
    </source>
</evidence>
<keyword evidence="7" id="KW-0186">Copper</keyword>
<feature type="transmembrane region" description="Helical" evidence="9">
    <location>
        <begin position="306"/>
        <end position="329"/>
    </location>
</feature>
<dbReference type="InterPro" id="IPR006311">
    <property type="entry name" value="TAT_signal"/>
</dbReference>
<feature type="domain" description="Copper resistance protein D" evidence="11">
    <location>
        <begin position="337"/>
        <end position="445"/>
    </location>
</feature>
<dbReference type="EMBL" id="BAAALS010000001">
    <property type="protein sequence ID" value="GAA1734431.1"/>
    <property type="molecule type" value="Genomic_DNA"/>
</dbReference>
<evidence type="ECO:0000256" key="4">
    <source>
        <dbReference type="ARBA" id="ARBA00022723"/>
    </source>
</evidence>
<comment type="caution">
    <text evidence="12">The sequence shown here is derived from an EMBL/GenBank/DDBJ whole genome shotgun (WGS) entry which is preliminary data.</text>
</comment>
<feature type="transmembrane region" description="Helical" evidence="9">
    <location>
        <begin position="341"/>
        <end position="359"/>
    </location>
</feature>
<evidence type="ECO:0000256" key="1">
    <source>
        <dbReference type="ARBA" id="ARBA00004651"/>
    </source>
</evidence>
<feature type="transmembrane region" description="Helical" evidence="9">
    <location>
        <begin position="267"/>
        <end position="286"/>
    </location>
</feature>
<dbReference type="SUPFAM" id="SSF81296">
    <property type="entry name" value="E set domains"/>
    <property type="match status" value="1"/>
</dbReference>
<keyword evidence="8 9" id="KW-0472">Membrane</keyword>
<dbReference type="PROSITE" id="PS51318">
    <property type="entry name" value="TAT"/>
    <property type="match status" value="1"/>
</dbReference>
<evidence type="ECO:0000313" key="13">
    <source>
        <dbReference type="Proteomes" id="UP001500655"/>
    </source>
</evidence>
<keyword evidence="4" id="KW-0479">Metal-binding</keyword>
<feature type="transmembrane region" description="Helical" evidence="9">
    <location>
        <begin position="233"/>
        <end position="255"/>
    </location>
</feature>
<evidence type="ECO:0000313" key="12">
    <source>
        <dbReference type="EMBL" id="GAA1734431.1"/>
    </source>
</evidence>
<protein>
    <submittedName>
        <fullName evidence="12">Copper resistance protein CopC</fullName>
    </submittedName>
</protein>
<evidence type="ECO:0000256" key="5">
    <source>
        <dbReference type="ARBA" id="ARBA00022729"/>
    </source>
</evidence>
<dbReference type="PANTHER" id="PTHR34820">
    <property type="entry name" value="INNER MEMBRANE PROTEIN YEBZ"/>
    <property type="match status" value="1"/>
</dbReference>